<accession>A0ACB8ZQE5</accession>
<sequence length="474" mass="51374">MSSATGYRQQPPPPPPHIALLPSAGMGHLTPLLRLAAMLASCNCTVTLITAQPPVSAAEATHITAFLAANPTINRLDFQILPYIPSNTATADPFFIQFEAIIRSGHLLTPLLSTTSPPISAIFADIASAAGVFQVADDLGIPIYIVSTTCARFSSLVAYIQHLIAPGSSITMAETSIHVPGLVPFDISTLPPPFFIPNHIFTNGLVSNSRILTKSKGILVNTFHAFEPEAIGAVNGGKVMPNFPPFLPIGPLKPHNLELGDHQPLPWLDKQPPQSVVYVNFGSRTALSRDQITELRNGLEESGKIFLWVLKSTTVDKQDTEELEELLGNSFIQRTKHKGMVVKGWVNQEQILSHPAIGSFVSHCGWNSVMEAAARGIPVLAWPQHGDQKVNAGVVETAGLGIWTKGWGWLGEKTVKGEEIAEKIRMVMSDEKLREKARKIGEEAKTAIEIGGSSNKVLMEIINNLQYKQDITGY</sequence>
<dbReference type="Proteomes" id="UP001055811">
    <property type="component" value="Linkage Group LG08"/>
</dbReference>
<proteinExistence type="predicted"/>
<name>A0ACB8ZQE5_CICIN</name>
<organism evidence="1 2">
    <name type="scientific">Cichorium intybus</name>
    <name type="common">Chicory</name>
    <dbReference type="NCBI Taxonomy" id="13427"/>
    <lineage>
        <taxon>Eukaryota</taxon>
        <taxon>Viridiplantae</taxon>
        <taxon>Streptophyta</taxon>
        <taxon>Embryophyta</taxon>
        <taxon>Tracheophyta</taxon>
        <taxon>Spermatophyta</taxon>
        <taxon>Magnoliopsida</taxon>
        <taxon>eudicotyledons</taxon>
        <taxon>Gunneridae</taxon>
        <taxon>Pentapetalae</taxon>
        <taxon>asterids</taxon>
        <taxon>campanulids</taxon>
        <taxon>Asterales</taxon>
        <taxon>Asteraceae</taxon>
        <taxon>Cichorioideae</taxon>
        <taxon>Cichorieae</taxon>
        <taxon>Cichoriinae</taxon>
        <taxon>Cichorium</taxon>
    </lineage>
</organism>
<reference evidence="2" key="1">
    <citation type="journal article" date="2022" name="Mol. Ecol. Resour.">
        <title>The genomes of chicory, endive, great burdock and yacon provide insights into Asteraceae palaeo-polyploidization history and plant inulin production.</title>
        <authorList>
            <person name="Fan W."/>
            <person name="Wang S."/>
            <person name="Wang H."/>
            <person name="Wang A."/>
            <person name="Jiang F."/>
            <person name="Liu H."/>
            <person name="Zhao H."/>
            <person name="Xu D."/>
            <person name="Zhang Y."/>
        </authorList>
    </citation>
    <scope>NUCLEOTIDE SEQUENCE [LARGE SCALE GENOMIC DNA]</scope>
    <source>
        <strain evidence="2">cv. Punajuju</strain>
    </source>
</reference>
<evidence type="ECO:0000313" key="1">
    <source>
        <dbReference type="EMBL" id="KAI3699706.1"/>
    </source>
</evidence>
<comment type="caution">
    <text evidence="1">The sequence shown here is derived from an EMBL/GenBank/DDBJ whole genome shotgun (WGS) entry which is preliminary data.</text>
</comment>
<protein>
    <submittedName>
        <fullName evidence="1">Uncharacterized protein</fullName>
    </submittedName>
</protein>
<keyword evidence="2" id="KW-1185">Reference proteome</keyword>
<gene>
    <name evidence="1" type="ORF">L2E82_44165</name>
</gene>
<dbReference type="EMBL" id="CM042016">
    <property type="protein sequence ID" value="KAI3699706.1"/>
    <property type="molecule type" value="Genomic_DNA"/>
</dbReference>
<reference evidence="1 2" key="2">
    <citation type="journal article" date="2022" name="Mol. Ecol. Resour.">
        <title>The genomes of chicory, endive, great burdock and yacon provide insights into Asteraceae paleo-polyploidization history and plant inulin production.</title>
        <authorList>
            <person name="Fan W."/>
            <person name="Wang S."/>
            <person name="Wang H."/>
            <person name="Wang A."/>
            <person name="Jiang F."/>
            <person name="Liu H."/>
            <person name="Zhao H."/>
            <person name="Xu D."/>
            <person name="Zhang Y."/>
        </authorList>
    </citation>
    <scope>NUCLEOTIDE SEQUENCE [LARGE SCALE GENOMIC DNA]</scope>
    <source>
        <strain evidence="2">cv. Punajuju</strain>
        <tissue evidence="1">Leaves</tissue>
    </source>
</reference>
<evidence type="ECO:0000313" key="2">
    <source>
        <dbReference type="Proteomes" id="UP001055811"/>
    </source>
</evidence>